<reference evidence="2" key="1">
    <citation type="submission" date="2023-04" db="EMBL/GenBank/DDBJ databases">
        <authorList>
            <person name="Vijverberg K."/>
            <person name="Xiong W."/>
            <person name="Schranz E."/>
        </authorList>
    </citation>
    <scope>NUCLEOTIDE SEQUENCE</scope>
</reference>
<dbReference type="EMBL" id="OX465078">
    <property type="protein sequence ID" value="CAI9274138.1"/>
    <property type="molecule type" value="Genomic_DNA"/>
</dbReference>
<keyword evidence="3" id="KW-1185">Reference proteome</keyword>
<dbReference type="Proteomes" id="UP001177003">
    <property type="component" value="Chromosome 2"/>
</dbReference>
<name>A0AA36DWW8_LACSI</name>
<dbReference type="AlphaFoldDB" id="A0AA36DWW8"/>
<sequence length="180" mass="20952">MLNQIEGVSENGDLLKQGGYKEDKGEPQANQTTGEQEQEQKLNTNDQEVTPRASLFRCFEKIERVVISDKAVKSETLQFLLEVCQASIPVLEPNEDCRVEELPFMNPYDWILMFNIVMKDEKKYEPIVAHLKKMIICYIREFAKMDLEIPLLLEKKPDLEPEEQPQDVNRMKLGVIQKEH</sequence>
<accession>A0AA36DWW8</accession>
<evidence type="ECO:0000313" key="2">
    <source>
        <dbReference type="EMBL" id="CAI9274138.1"/>
    </source>
</evidence>
<feature type="compositionally biased region" description="Polar residues" evidence="1">
    <location>
        <begin position="28"/>
        <end position="46"/>
    </location>
</feature>
<feature type="region of interest" description="Disordered" evidence="1">
    <location>
        <begin position="1"/>
        <end position="46"/>
    </location>
</feature>
<feature type="region of interest" description="Disordered" evidence="1">
    <location>
        <begin position="160"/>
        <end position="180"/>
    </location>
</feature>
<gene>
    <name evidence="2" type="ORF">LSALG_LOCUS14235</name>
</gene>
<evidence type="ECO:0000256" key="1">
    <source>
        <dbReference type="SAM" id="MobiDB-lite"/>
    </source>
</evidence>
<proteinExistence type="predicted"/>
<protein>
    <submittedName>
        <fullName evidence="2">Uncharacterized protein</fullName>
    </submittedName>
</protein>
<organism evidence="2 3">
    <name type="scientific">Lactuca saligna</name>
    <name type="common">Willowleaf lettuce</name>
    <dbReference type="NCBI Taxonomy" id="75948"/>
    <lineage>
        <taxon>Eukaryota</taxon>
        <taxon>Viridiplantae</taxon>
        <taxon>Streptophyta</taxon>
        <taxon>Embryophyta</taxon>
        <taxon>Tracheophyta</taxon>
        <taxon>Spermatophyta</taxon>
        <taxon>Magnoliopsida</taxon>
        <taxon>eudicotyledons</taxon>
        <taxon>Gunneridae</taxon>
        <taxon>Pentapetalae</taxon>
        <taxon>asterids</taxon>
        <taxon>campanulids</taxon>
        <taxon>Asterales</taxon>
        <taxon>Asteraceae</taxon>
        <taxon>Cichorioideae</taxon>
        <taxon>Cichorieae</taxon>
        <taxon>Lactucinae</taxon>
        <taxon>Lactuca</taxon>
    </lineage>
</organism>
<evidence type="ECO:0000313" key="3">
    <source>
        <dbReference type="Proteomes" id="UP001177003"/>
    </source>
</evidence>